<dbReference type="AlphaFoldDB" id="A0AA39YRV2"/>
<evidence type="ECO:0000313" key="2">
    <source>
        <dbReference type="EMBL" id="KAK0656577.1"/>
    </source>
</evidence>
<evidence type="ECO:0008006" key="4">
    <source>
        <dbReference type="Google" id="ProtNLM"/>
    </source>
</evidence>
<accession>A0AA39YRV2</accession>
<proteinExistence type="predicted"/>
<feature type="compositionally biased region" description="Low complexity" evidence="1">
    <location>
        <begin position="20"/>
        <end position="34"/>
    </location>
</feature>
<feature type="compositionally biased region" description="Basic and acidic residues" evidence="1">
    <location>
        <begin position="604"/>
        <end position="616"/>
    </location>
</feature>
<feature type="compositionally biased region" description="Basic and acidic residues" evidence="1">
    <location>
        <begin position="557"/>
        <end position="580"/>
    </location>
</feature>
<feature type="compositionally biased region" description="Low complexity" evidence="1">
    <location>
        <begin position="349"/>
        <end position="368"/>
    </location>
</feature>
<feature type="compositionally biased region" description="Low complexity" evidence="1">
    <location>
        <begin position="150"/>
        <end position="172"/>
    </location>
</feature>
<name>A0AA39YRV2_9PEZI</name>
<feature type="region of interest" description="Disordered" evidence="1">
    <location>
        <begin position="331"/>
        <end position="375"/>
    </location>
</feature>
<gene>
    <name evidence="2" type="ORF">B0T16DRAFT_425133</name>
</gene>
<feature type="region of interest" description="Disordered" evidence="1">
    <location>
        <begin position="1"/>
        <end position="115"/>
    </location>
</feature>
<comment type="caution">
    <text evidence="2">The sequence shown here is derived from an EMBL/GenBank/DDBJ whole genome shotgun (WGS) entry which is preliminary data.</text>
</comment>
<protein>
    <recommendedName>
        <fullName evidence="4">Acetylserotonin methytransferase-like protein</fullName>
    </recommendedName>
</protein>
<sequence length="659" mass="71809">MSTPHSAGGFSLFPNTSAAARPPSRNQQSRPRAQTPQGKPSNSTEPTPPRAGRQPSVRRTSSTREGKARQSNNPWQHALDNPIDPEQSQGQHQEQHQEQQWPRPPVEQFTAISLADVPPRCETALSEAKTLVRSPSVSSIAKPPLAYIPSASGSSSQQHQQHQYGSSSSAGPAPEPALRSIFPTYNPEVPLDRQDYYPTQVSSVPITQSIPQSAISRPMYSPRGNSADGGPLRSPGIPMQSPSMVPGGAPQQRRNYEPPVTPTVSTTEELRSLWKVTNGWKASPLEGRIFTLKMITQPDCPVYTLSSSTSQPFYNLRVDPTSVSAWVSLSRFDPNKPFKGPKPGSLDGRSTSTPSPTPQQQRASSSSTKAELKHDAKHWHEVLGTQLEPASRRQPPNDGLVAQLWPTAASRLVADRANDATTVALAEHECARLVWDADSSNHFLVHPALAVPFCVTIERNPAYSRTEYTLEHLESPVHLARLTRDGTGAGWVEVDTTIAAKIDAVYIVDVAVAALVLVAHADEQFRQVEAFEPPPVFGGPDGSLSPSKRSSRSSRMSRAERRESKREEKARQKEVKEAQKKGGKKKKMEQFEVDLESQSGSSGEFKKRGKEGEDGEKLPGVIRGVIAVLTGIFKCVIWSLALVFKMLGGLVKCLGCGKL</sequence>
<keyword evidence="3" id="KW-1185">Reference proteome</keyword>
<feature type="region of interest" description="Disordered" evidence="1">
    <location>
        <begin position="127"/>
        <end position="185"/>
    </location>
</feature>
<evidence type="ECO:0000313" key="3">
    <source>
        <dbReference type="Proteomes" id="UP001174936"/>
    </source>
</evidence>
<feature type="region of interest" description="Disordered" evidence="1">
    <location>
        <begin position="209"/>
        <end position="264"/>
    </location>
</feature>
<feature type="compositionally biased region" description="Low complexity" evidence="1">
    <location>
        <begin position="545"/>
        <end position="556"/>
    </location>
</feature>
<dbReference type="Proteomes" id="UP001174936">
    <property type="component" value="Unassembled WGS sequence"/>
</dbReference>
<feature type="region of interest" description="Disordered" evidence="1">
    <location>
        <begin position="531"/>
        <end position="616"/>
    </location>
</feature>
<feature type="compositionally biased region" description="Polar residues" evidence="1">
    <location>
        <begin position="35"/>
        <end position="45"/>
    </location>
</feature>
<organism evidence="2 3">
    <name type="scientific">Cercophora newfieldiana</name>
    <dbReference type="NCBI Taxonomy" id="92897"/>
    <lineage>
        <taxon>Eukaryota</taxon>
        <taxon>Fungi</taxon>
        <taxon>Dikarya</taxon>
        <taxon>Ascomycota</taxon>
        <taxon>Pezizomycotina</taxon>
        <taxon>Sordariomycetes</taxon>
        <taxon>Sordariomycetidae</taxon>
        <taxon>Sordariales</taxon>
        <taxon>Lasiosphaeriaceae</taxon>
        <taxon>Cercophora</taxon>
    </lineage>
</organism>
<evidence type="ECO:0000256" key="1">
    <source>
        <dbReference type="SAM" id="MobiDB-lite"/>
    </source>
</evidence>
<reference evidence="2" key="1">
    <citation type="submission" date="2023-06" db="EMBL/GenBank/DDBJ databases">
        <title>Genome-scale phylogeny and comparative genomics of the fungal order Sordariales.</title>
        <authorList>
            <consortium name="Lawrence Berkeley National Laboratory"/>
            <person name="Hensen N."/>
            <person name="Bonometti L."/>
            <person name="Westerberg I."/>
            <person name="Brannstrom I.O."/>
            <person name="Guillou S."/>
            <person name="Cros-Aarteil S."/>
            <person name="Calhoun S."/>
            <person name="Haridas S."/>
            <person name="Kuo A."/>
            <person name="Mondo S."/>
            <person name="Pangilinan J."/>
            <person name="Riley R."/>
            <person name="Labutti K."/>
            <person name="Andreopoulos B."/>
            <person name="Lipzen A."/>
            <person name="Chen C."/>
            <person name="Yanf M."/>
            <person name="Daum C."/>
            <person name="Ng V."/>
            <person name="Clum A."/>
            <person name="Steindorff A."/>
            <person name="Ohm R."/>
            <person name="Martin F."/>
            <person name="Silar P."/>
            <person name="Natvig D."/>
            <person name="Lalanne C."/>
            <person name="Gautier V."/>
            <person name="Ament-Velasquez S.L."/>
            <person name="Kruys A."/>
            <person name="Hutchinson M.I."/>
            <person name="Powell A.J."/>
            <person name="Barry K."/>
            <person name="Miller A.N."/>
            <person name="Grigoriev I.V."/>
            <person name="Debuchy R."/>
            <person name="Gladieux P."/>
            <person name="Thoren M.H."/>
            <person name="Johannesson H."/>
        </authorList>
    </citation>
    <scope>NUCLEOTIDE SEQUENCE</scope>
    <source>
        <strain evidence="2">SMH2532-1</strain>
    </source>
</reference>
<dbReference type="EMBL" id="JAULSV010000001">
    <property type="protein sequence ID" value="KAK0656577.1"/>
    <property type="molecule type" value="Genomic_DNA"/>
</dbReference>